<reference evidence="1 2" key="1">
    <citation type="submission" date="2016-10" db="EMBL/GenBank/DDBJ databases">
        <authorList>
            <person name="de Groot N.N."/>
        </authorList>
    </citation>
    <scope>NUCLEOTIDE SEQUENCE [LARGE SCALE GENOMIC DNA]</scope>
    <source>
        <strain evidence="1 2">CGMCC 1.8712</strain>
    </source>
</reference>
<name>A0A1H3VJG5_9EURY</name>
<proteinExistence type="predicted"/>
<dbReference type="Proteomes" id="UP000236755">
    <property type="component" value="Unassembled WGS sequence"/>
</dbReference>
<evidence type="ECO:0000313" key="2">
    <source>
        <dbReference type="Proteomes" id="UP000236755"/>
    </source>
</evidence>
<dbReference type="RefSeq" id="WP_092629554.1">
    <property type="nucleotide sequence ID" value="NZ_FNQT01000001.1"/>
</dbReference>
<evidence type="ECO:0008006" key="3">
    <source>
        <dbReference type="Google" id="ProtNLM"/>
    </source>
</evidence>
<dbReference type="STRING" id="555874.SAMN04488065_0006"/>
<gene>
    <name evidence="1" type="ORF">SAMN04488065_0006</name>
</gene>
<dbReference type="AlphaFoldDB" id="A0A1H3VJG5"/>
<evidence type="ECO:0000313" key="1">
    <source>
        <dbReference type="EMBL" id="SDZ74821.1"/>
    </source>
</evidence>
<dbReference type="EMBL" id="FNQT01000001">
    <property type="protein sequence ID" value="SDZ74821.1"/>
    <property type="molecule type" value="Genomic_DNA"/>
</dbReference>
<keyword evidence="2" id="KW-1185">Reference proteome</keyword>
<accession>A0A1H3VJG5</accession>
<protein>
    <recommendedName>
        <fullName evidence="3">Exonuclease RecJ</fullName>
    </recommendedName>
</protein>
<dbReference type="OrthoDB" id="157374at2157"/>
<organism evidence="1 2">
    <name type="scientific">Haloplanus vescus</name>
    <dbReference type="NCBI Taxonomy" id="555874"/>
    <lineage>
        <taxon>Archaea</taxon>
        <taxon>Methanobacteriati</taxon>
        <taxon>Methanobacteriota</taxon>
        <taxon>Stenosarchaea group</taxon>
        <taxon>Halobacteria</taxon>
        <taxon>Halobacteriales</taxon>
        <taxon>Haloferacaceae</taxon>
        <taxon>Haloplanus</taxon>
    </lineage>
</organism>
<sequence>MSTAPATVEDADAGDVVAALSDAPFVRIVAAADGDSLAASGVLARALKTRGTPFQVRVDAVPDPIPGEDDDVVLGIGAGANGGDLSIAGATSASLVAATAARELGADPNPTLALAGIASADRSLDAGDAATLLAEAREGAAVDRRPGLAVPTTDLSEGLAHSTLVHAPVSGDPEAARAALDDLAVGADPTDEDHRRVASWLAIEATASTTRAAEAVERVLRPHATPDGRFATVEGFADVLDAVARERPGTGVAIAIRDGGMRSAALDAWRTHARAAHRALADATTGRYDGVFVARVDSAPPGRLGTVAQLCRDFRSPEPVALVVGDDGAAAQSVDSARLGDAMREAVRAVDADGRSVGTGTRATARFENAEVSTFITAFREAL</sequence>